<dbReference type="EMBL" id="MNAD01001029">
    <property type="protein sequence ID" value="OJT08598.1"/>
    <property type="molecule type" value="Genomic_DNA"/>
</dbReference>
<keyword evidence="2" id="KW-1185">Reference proteome</keyword>
<dbReference type="Proteomes" id="UP000184267">
    <property type="component" value="Unassembled WGS sequence"/>
</dbReference>
<name>A0A1M2VM03_TRAPU</name>
<reference evidence="1 2" key="1">
    <citation type="submission" date="2016-10" db="EMBL/GenBank/DDBJ databases">
        <title>Genome sequence of the basidiomycete white-rot fungus Trametes pubescens.</title>
        <authorList>
            <person name="Makela M.R."/>
            <person name="Granchi Z."/>
            <person name="Peng M."/>
            <person name="De Vries R.P."/>
            <person name="Grigoriev I."/>
            <person name="Riley R."/>
            <person name="Hilden K."/>
        </authorList>
    </citation>
    <scope>NUCLEOTIDE SEQUENCE [LARGE SCALE GENOMIC DNA]</scope>
    <source>
        <strain evidence="1 2">FBCC735</strain>
    </source>
</reference>
<accession>A0A1M2VM03</accession>
<dbReference type="OrthoDB" id="2740224at2759"/>
<evidence type="ECO:0000313" key="2">
    <source>
        <dbReference type="Proteomes" id="UP000184267"/>
    </source>
</evidence>
<dbReference type="OMA" id="IPFTPYV"/>
<dbReference type="AlphaFoldDB" id="A0A1M2VM03"/>
<organism evidence="1 2">
    <name type="scientific">Trametes pubescens</name>
    <name type="common">White-rot fungus</name>
    <dbReference type="NCBI Taxonomy" id="154538"/>
    <lineage>
        <taxon>Eukaryota</taxon>
        <taxon>Fungi</taxon>
        <taxon>Dikarya</taxon>
        <taxon>Basidiomycota</taxon>
        <taxon>Agaricomycotina</taxon>
        <taxon>Agaricomycetes</taxon>
        <taxon>Polyporales</taxon>
        <taxon>Polyporaceae</taxon>
        <taxon>Trametes</taxon>
    </lineage>
</organism>
<proteinExistence type="predicted"/>
<protein>
    <submittedName>
        <fullName evidence="1">Uncharacterized protein</fullName>
    </submittedName>
</protein>
<comment type="caution">
    <text evidence="1">The sequence shown here is derived from an EMBL/GenBank/DDBJ whole genome shotgun (WGS) entry which is preliminary data.</text>
</comment>
<gene>
    <name evidence="1" type="ORF">TRAPUB_525</name>
</gene>
<evidence type="ECO:0000313" key="1">
    <source>
        <dbReference type="EMBL" id="OJT08598.1"/>
    </source>
</evidence>
<sequence>MRIPFTPYVQTIKAEPHAPVVKPESYLRVKSEPLESAIKLERYERATKSEPYESMKFEHTPSPPLPSFIKCFPICYENKTSIEMDALLLSSGRQVLKGIPSLDATTIQACGFSEIKLSIFWPGYECINFMEPIAVKGKSNGQIAVIIANMFQAFVQRALQIGAPKHAGRWAITPSSPYARMELLKLRAIYQLRGSLFTIELETAEGSRLC</sequence>